<gene>
    <name evidence="3" type="ORF">BN873_490086</name>
</gene>
<dbReference type="SUPFAM" id="SSF101898">
    <property type="entry name" value="NHL repeat"/>
    <property type="match status" value="1"/>
</dbReference>
<reference evidence="3" key="2">
    <citation type="submission" date="2014-03" db="EMBL/GenBank/DDBJ databases">
        <title>Candidatus Competibacter-lineage genomes retrieved from metagenomes reveal functional metabolic diversity.</title>
        <authorList>
            <person name="McIlroy S.J."/>
            <person name="Albertsen M."/>
            <person name="Andresen E.K."/>
            <person name="Saunders A.M."/>
            <person name="Kristiansen R."/>
            <person name="Stokholm-Bjerregaard M."/>
            <person name="Nielsen K.L."/>
            <person name="Nielsen P.H."/>
        </authorList>
    </citation>
    <scope>NUCLEOTIDE SEQUENCE</scope>
    <source>
        <strain evidence="3">Run_A_D11</strain>
    </source>
</reference>
<accession>W6M709</accession>
<keyword evidence="4" id="KW-1185">Reference proteome</keyword>
<organism evidence="3 4">
    <name type="scientific">Candidatus Competibacter denitrificans Run_A_D11</name>
    <dbReference type="NCBI Taxonomy" id="1400863"/>
    <lineage>
        <taxon>Bacteria</taxon>
        <taxon>Pseudomonadati</taxon>
        <taxon>Pseudomonadota</taxon>
        <taxon>Gammaproteobacteria</taxon>
        <taxon>Candidatus Competibacteraceae</taxon>
        <taxon>Candidatus Competibacter</taxon>
    </lineage>
</organism>
<feature type="compositionally biased region" description="Basic and acidic residues" evidence="1">
    <location>
        <begin position="352"/>
        <end position="361"/>
    </location>
</feature>
<reference evidence="3" key="1">
    <citation type="submission" date="2013-07" db="EMBL/GenBank/DDBJ databases">
        <authorList>
            <person name="McIlroy S."/>
        </authorList>
    </citation>
    <scope>NUCLEOTIDE SEQUENCE [LARGE SCALE GENOMIC DNA]</scope>
    <source>
        <strain evidence="3">Run_A_D11</strain>
    </source>
</reference>
<keyword evidence="2" id="KW-0732">Signal</keyword>
<feature type="chain" id="PRO_5004878199" description="TIGR03118 family protein" evidence="2">
    <location>
        <begin position="24"/>
        <end position="379"/>
    </location>
</feature>
<dbReference type="Gene3D" id="2.130.10.10">
    <property type="entry name" value="YVTN repeat-like/Quinoprotein amine dehydrogenase"/>
    <property type="match status" value="1"/>
</dbReference>
<dbReference type="NCBIfam" id="TIGR03118">
    <property type="entry name" value="PEPCTERM_chp_1"/>
    <property type="match status" value="1"/>
</dbReference>
<evidence type="ECO:0000256" key="1">
    <source>
        <dbReference type="SAM" id="MobiDB-lite"/>
    </source>
</evidence>
<dbReference type="AlphaFoldDB" id="W6M709"/>
<name>W6M709_9GAMM</name>
<proteinExistence type="predicted"/>
<dbReference type="InterPro" id="IPR015943">
    <property type="entry name" value="WD40/YVTN_repeat-like_dom_sf"/>
</dbReference>
<dbReference type="EMBL" id="CBTJ020000057">
    <property type="protein sequence ID" value="CDI03477.1"/>
    <property type="molecule type" value="Genomic_DNA"/>
</dbReference>
<evidence type="ECO:0000313" key="3">
    <source>
        <dbReference type="EMBL" id="CDI03477.1"/>
    </source>
</evidence>
<dbReference type="Proteomes" id="UP000035760">
    <property type="component" value="Unassembled WGS sequence"/>
</dbReference>
<dbReference type="InterPro" id="IPR017549">
    <property type="entry name" value="APMV_L690"/>
</dbReference>
<sequence length="379" mass="39902">MLSRTLSLAMLALTLGIAPSARADTSVYEQKNLVSDRAGAAANTDPKLVNAWGIAFNPNALVWVANTGTGTSTLYDGAGTPSTLVVTIPGGNPTGIVFNSSNDFVVGANPSRFIFATESGTLAAWAPAPSSPPPTIAVTVHDNSTAGAIYKGLALAANGTGHFLYATDFHNNKIVVFDKDFKPVTLSGSFSDPSLPSGFAPFGIQNLNGDLYVTYAQQDHNREDDVAGRGLGFINVFDANGHLVRRLASRGTLNAPWGMAIAPASFGRFSNHLLVGNFGDGAISAYELITGKFHGRLQQADRQPLRIDGLWGLSFGNGVANQPTNTLFFTAGPNDEQHGLYGRIDVITAHNGNDDSLKESDISTDDSGNSGNDDPEPYR</sequence>
<dbReference type="STRING" id="1400863.BN873_490086"/>
<dbReference type="RefSeq" id="WP_082161272.1">
    <property type="nucleotide sequence ID" value="NZ_CBTJ020000057.1"/>
</dbReference>
<evidence type="ECO:0000313" key="4">
    <source>
        <dbReference type="Proteomes" id="UP000035760"/>
    </source>
</evidence>
<evidence type="ECO:0008006" key="5">
    <source>
        <dbReference type="Google" id="ProtNLM"/>
    </source>
</evidence>
<protein>
    <recommendedName>
        <fullName evidence="5">TIGR03118 family protein</fullName>
    </recommendedName>
</protein>
<feature type="region of interest" description="Disordered" evidence="1">
    <location>
        <begin position="352"/>
        <end position="379"/>
    </location>
</feature>
<feature type="signal peptide" evidence="2">
    <location>
        <begin position="1"/>
        <end position="23"/>
    </location>
</feature>
<dbReference type="OrthoDB" id="581621at2"/>
<evidence type="ECO:0000256" key="2">
    <source>
        <dbReference type="SAM" id="SignalP"/>
    </source>
</evidence>
<comment type="caution">
    <text evidence="3">The sequence shown here is derived from an EMBL/GenBank/DDBJ whole genome shotgun (WGS) entry which is preliminary data.</text>
</comment>